<dbReference type="AlphaFoldDB" id="A0A6J4NLZ0"/>
<accession>A0A6J4NLZ0</accession>
<name>A0A6J4NLZ0_9ACTN</name>
<sequence>MSRGAAMDRLGLICPPAHASGEDAAAGRMRHLSQSDKCFTRFTKGLAGRAFRRSRRQSARAGP</sequence>
<reference evidence="1" key="1">
    <citation type="submission" date="2020-02" db="EMBL/GenBank/DDBJ databases">
        <authorList>
            <person name="Meier V. D."/>
        </authorList>
    </citation>
    <scope>NUCLEOTIDE SEQUENCE</scope>
    <source>
        <strain evidence="1">AVDCRST_MAG75</strain>
    </source>
</reference>
<evidence type="ECO:0000313" key="1">
    <source>
        <dbReference type="EMBL" id="CAA9389668.1"/>
    </source>
</evidence>
<dbReference type="EMBL" id="CADCUO010000084">
    <property type="protein sequence ID" value="CAA9389668.1"/>
    <property type="molecule type" value="Genomic_DNA"/>
</dbReference>
<organism evidence="1">
    <name type="scientific">uncultured Propionibacteriaceae bacterium</name>
    <dbReference type="NCBI Taxonomy" id="257457"/>
    <lineage>
        <taxon>Bacteria</taxon>
        <taxon>Bacillati</taxon>
        <taxon>Actinomycetota</taxon>
        <taxon>Actinomycetes</taxon>
        <taxon>Propionibacteriales</taxon>
        <taxon>Propionibacteriaceae</taxon>
        <taxon>environmental samples</taxon>
    </lineage>
</organism>
<gene>
    <name evidence="1" type="ORF">AVDCRST_MAG75-1492</name>
</gene>
<protein>
    <submittedName>
        <fullName evidence="1">Uncharacterized protein</fullName>
    </submittedName>
</protein>
<proteinExistence type="predicted"/>